<dbReference type="EMBL" id="SRLO01000009">
    <property type="protein sequence ID" value="TNN87612.1"/>
    <property type="molecule type" value="Genomic_DNA"/>
</dbReference>
<evidence type="ECO:0000313" key="2">
    <source>
        <dbReference type="Proteomes" id="UP000314294"/>
    </source>
</evidence>
<evidence type="ECO:0000313" key="1">
    <source>
        <dbReference type="EMBL" id="TNN87612.1"/>
    </source>
</evidence>
<sequence length="241" mass="26255">MDSFLFGTSFKAKWGCGPSGIDIPEPLRQVQLSGITSNLIRTASTSSRTIKFAFVALLYLQVQESHGAALADAQSPSSALRCLSVGIKCDRATPRTIGPLHRRGYIYITYYKKDAGRKQRPPSRKHISTVDVLEEEEPEDRGQAIAAVRRLQPRGQIVCRRVEEPTSKRLVRGSCCWLSVLFVCPTADRAGHGRLCCGEAAVPDACSSSSKRTGVHAPLVSDTLCRLVTSFISARCAAEMS</sequence>
<comment type="caution">
    <text evidence="1">The sequence shown here is derived from an EMBL/GenBank/DDBJ whole genome shotgun (WGS) entry which is preliminary data.</text>
</comment>
<protein>
    <submittedName>
        <fullName evidence="1">Uncharacterized protein</fullName>
    </submittedName>
</protein>
<gene>
    <name evidence="1" type="ORF">EYF80_001959</name>
</gene>
<dbReference type="AlphaFoldDB" id="A0A4Z2JEE2"/>
<organism evidence="1 2">
    <name type="scientific">Liparis tanakae</name>
    <name type="common">Tanaka's snailfish</name>
    <dbReference type="NCBI Taxonomy" id="230148"/>
    <lineage>
        <taxon>Eukaryota</taxon>
        <taxon>Metazoa</taxon>
        <taxon>Chordata</taxon>
        <taxon>Craniata</taxon>
        <taxon>Vertebrata</taxon>
        <taxon>Euteleostomi</taxon>
        <taxon>Actinopterygii</taxon>
        <taxon>Neopterygii</taxon>
        <taxon>Teleostei</taxon>
        <taxon>Neoteleostei</taxon>
        <taxon>Acanthomorphata</taxon>
        <taxon>Eupercaria</taxon>
        <taxon>Perciformes</taxon>
        <taxon>Cottioidei</taxon>
        <taxon>Cottales</taxon>
        <taxon>Liparidae</taxon>
        <taxon>Liparis</taxon>
    </lineage>
</organism>
<reference evidence="1 2" key="1">
    <citation type="submission" date="2019-03" db="EMBL/GenBank/DDBJ databases">
        <title>First draft genome of Liparis tanakae, snailfish: a comprehensive survey of snailfish specific genes.</title>
        <authorList>
            <person name="Kim W."/>
            <person name="Song I."/>
            <person name="Jeong J.-H."/>
            <person name="Kim D."/>
            <person name="Kim S."/>
            <person name="Ryu S."/>
            <person name="Song J.Y."/>
            <person name="Lee S.K."/>
        </authorList>
    </citation>
    <scope>NUCLEOTIDE SEQUENCE [LARGE SCALE GENOMIC DNA]</scope>
    <source>
        <tissue evidence="1">Muscle</tissue>
    </source>
</reference>
<accession>A0A4Z2JEE2</accession>
<dbReference type="Proteomes" id="UP000314294">
    <property type="component" value="Unassembled WGS sequence"/>
</dbReference>
<proteinExistence type="predicted"/>
<keyword evidence="2" id="KW-1185">Reference proteome</keyword>
<name>A0A4Z2JEE2_9TELE</name>